<dbReference type="InterPro" id="IPR000887">
    <property type="entry name" value="Aldlse_KDPG_KHG"/>
</dbReference>
<dbReference type="SUPFAM" id="SSF51569">
    <property type="entry name" value="Aldolase"/>
    <property type="match status" value="1"/>
</dbReference>
<evidence type="ECO:0000256" key="1">
    <source>
        <dbReference type="ARBA" id="ARBA00004761"/>
    </source>
</evidence>
<proteinExistence type="inferred from homology"/>
<dbReference type="PANTHER" id="PTHR30246">
    <property type="entry name" value="2-KETO-3-DEOXY-6-PHOSPHOGLUCONATE ALDOLASE"/>
    <property type="match status" value="1"/>
</dbReference>
<feature type="non-terminal residue" evidence="6">
    <location>
        <position position="1"/>
    </location>
</feature>
<dbReference type="Pfam" id="PF01081">
    <property type="entry name" value="Aldolase"/>
    <property type="match status" value="1"/>
</dbReference>
<comment type="pathway">
    <text evidence="1">Carbohydrate acid metabolism.</text>
</comment>
<evidence type="ECO:0000256" key="2">
    <source>
        <dbReference type="ARBA" id="ARBA00006906"/>
    </source>
</evidence>
<comment type="subunit">
    <text evidence="3">Homotrimer.</text>
</comment>
<name>T0ZK23_9ZZZZ</name>
<dbReference type="EMBL" id="AUZY01007804">
    <property type="protein sequence ID" value="EQD48671.1"/>
    <property type="molecule type" value="Genomic_DNA"/>
</dbReference>
<comment type="caution">
    <text evidence="6">The sequence shown here is derived from an EMBL/GenBank/DDBJ whole genome shotgun (WGS) entry which is preliminary data.</text>
</comment>
<dbReference type="GO" id="GO:0016829">
    <property type="term" value="F:lyase activity"/>
    <property type="evidence" value="ECO:0007669"/>
    <property type="project" value="UniProtKB-KW"/>
</dbReference>
<reference evidence="6" key="2">
    <citation type="journal article" date="2014" name="ISME J.">
        <title>Microbial stratification in low pH oxic and suboxic macroscopic growths along an acid mine drainage.</title>
        <authorList>
            <person name="Mendez-Garcia C."/>
            <person name="Mesa V."/>
            <person name="Sprenger R.R."/>
            <person name="Richter M."/>
            <person name="Diez M.S."/>
            <person name="Solano J."/>
            <person name="Bargiela R."/>
            <person name="Golyshina O.V."/>
            <person name="Manteca A."/>
            <person name="Ramos J.L."/>
            <person name="Gallego J.R."/>
            <person name="Llorente I."/>
            <person name="Martins Dos Santos V.A."/>
            <person name="Jensen O.N."/>
            <person name="Pelaez A.I."/>
            <person name="Sanchez J."/>
            <person name="Ferrer M."/>
        </authorList>
    </citation>
    <scope>NUCLEOTIDE SEQUENCE</scope>
</reference>
<dbReference type="AlphaFoldDB" id="T0ZK23"/>
<keyword evidence="4" id="KW-0456">Lyase</keyword>
<reference evidence="6" key="1">
    <citation type="submission" date="2013-08" db="EMBL/GenBank/DDBJ databases">
        <authorList>
            <person name="Mendez C."/>
            <person name="Richter M."/>
            <person name="Ferrer M."/>
            <person name="Sanchez J."/>
        </authorList>
    </citation>
    <scope>NUCLEOTIDE SEQUENCE</scope>
</reference>
<dbReference type="CDD" id="cd00452">
    <property type="entry name" value="KDPG_aldolase"/>
    <property type="match status" value="1"/>
</dbReference>
<evidence type="ECO:0000313" key="6">
    <source>
        <dbReference type="EMBL" id="EQD48671.1"/>
    </source>
</evidence>
<keyword evidence="5" id="KW-0119">Carbohydrate metabolism</keyword>
<evidence type="ECO:0000256" key="4">
    <source>
        <dbReference type="ARBA" id="ARBA00023239"/>
    </source>
</evidence>
<comment type="similarity">
    <text evidence="2">Belongs to the KHG/KDPG aldolase family.</text>
</comment>
<protein>
    <submittedName>
        <fullName evidence="6">4-hydroxy-2-oxoglutarate aldolase/2-dehydro-3-deoxyphosphogluconate aldolase</fullName>
    </submittedName>
</protein>
<dbReference type="PANTHER" id="PTHR30246:SF1">
    <property type="entry name" value="2-DEHYDRO-3-DEOXY-6-PHOSPHOGALACTONATE ALDOLASE-RELATED"/>
    <property type="match status" value="1"/>
</dbReference>
<organism evidence="6">
    <name type="scientific">mine drainage metagenome</name>
    <dbReference type="NCBI Taxonomy" id="410659"/>
    <lineage>
        <taxon>unclassified sequences</taxon>
        <taxon>metagenomes</taxon>
        <taxon>ecological metagenomes</taxon>
    </lineage>
</organism>
<evidence type="ECO:0000256" key="5">
    <source>
        <dbReference type="ARBA" id="ARBA00023277"/>
    </source>
</evidence>
<dbReference type="Gene3D" id="3.20.20.70">
    <property type="entry name" value="Aldolase class I"/>
    <property type="match status" value="1"/>
</dbReference>
<dbReference type="InterPro" id="IPR013785">
    <property type="entry name" value="Aldolase_TIM"/>
</dbReference>
<gene>
    <name evidence="6" type="ORF">B1B_11963</name>
</gene>
<evidence type="ECO:0000256" key="3">
    <source>
        <dbReference type="ARBA" id="ARBA00011233"/>
    </source>
</evidence>
<sequence length="144" mass="15633">EKEAGDAVSAGAHFVVSPGYDRNTVEYCMERDIVVIPGILTPTELQWAYNQGLETVKVFPASVSGGTRLIKDLSGPFPMFRFLPTGGINEKNLIDYLAIRSVLAVSGTWITRGGVMVSGDFAEITRRAAETVRLVRQARGGTQE</sequence>
<accession>T0ZK23</accession>